<evidence type="ECO:0000313" key="1">
    <source>
        <dbReference type="EMBL" id="MEU1953471.1"/>
    </source>
</evidence>
<accession>A0ABV2WRF1</accession>
<reference evidence="1 2" key="1">
    <citation type="submission" date="2024-06" db="EMBL/GenBank/DDBJ databases">
        <title>The Natural Products Discovery Center: Release of the First 8490 Sequenced Strains for Exploring Actinobacteria Biosynthetic Diversity.</title>
        <authorList>
            <person name="Kalkreuter E."/>
            <person name="Kautsar S.A."/>
            <person name="Yang D."/>
            <person name="Bader C.D."/>
            <person name="Teijaro C.N."/>
            <person name="Fluegel L."/>
            <person name="Davis C.M."/>
            <person name="Simpson J.R."/>
            <person name="Lauterbach L."/>
            <person name="Steele A.D."/>
            <person name="Gui C."/>
            <person name="Meng S."/>
            <person name="Li G."/>
            <person name="Viehrig K."/>
            <person name="Ye F."/>
            <person name="Su P."/>
            <person name="Kiefer A.F."/>
            <person name="Nichols A."/>
            <person name="Cepeda A.J."/>
            <person name="Yan W."/>
            <person name="Fan B."/>
            <person name="Jiang Y."/>
            <person name="Adhikari A."/>
            <person name="Zheng C.-J."/>
            <person name="Schuster L."/>
            <person name="Cowan T.M."/>
            <person name="Smanski M.J."/>
            <person name="Chevrette M.G."/>
            <person name="De Carvalho L.P.S."/>
            <person name="Shen B."/>
        </authorList>
    </citation>
    <scope>NUCLEOTIDE SEQUENCE [LARGE SCALE GENOMIC DNA]</scope>
    <source>
        <strain evidence="1 2">NPDC019708</strain>
    </source>
</reference>
<proteinExistence type="predicted"/>
<comment type="caution">
    <text evidence="1">The sequence shown here is derived from an EMBL/GenBank/DDBJ whole genome shotgun (WGS) entry which is preliminary data.</text>
</comment>
<keyword evidence="2" id="KW-1185">Reference proteome</keyword>
<dbReference type="EMBL" id="JBEYBF010000010">
    <property type="protein sequence ID" value="MEU1953471.1"/>
    <property type="molecule type" value="Genomic_DNA"/>
</dbReference>
<name>A0ABV2WRF1_9NOCA</name>
<dbReference type="RefSeq" id="WP_356957947.1">
    <property type="nucleotide sequence ID" value="NZ_JBEYBD010000011.1"/>
</dbReference>
<gene>
    <name evidence="1" type="ORF">ABZ510_16575</name>
</gene>
<sequence length="79" mass="8798">MQYRKQTGELPHFCFARRPRARFLPDGALLDVALESAASRVRRNLDEQGPGWDATVAADTAIRDGGFAEAMVQAHKWAK</sequence>
<protein>
    <submittedName>
        <fullName evidence="1">Uncharacterized protein</fullName>
    </submittedName>
</protein>
<organism evidence="1 2">
    <name type="scientific">Nocardia rhamnosiphila</name>
    <dbReference type="NCBI Taxonomy" id="426716"/>
    <lineage>
        <taxon>Bacteria</taxon>
        <taxon>Bacillati</taxon>
        <taxon>Actinomycetota</taxon>
        <taxon>Actinomycetes</taxon>
        <taxon>Mycobacteriales</taxon>
        <taxon>Nocardiaceae</taxon>
        <taxon>Nocardia</taxon>
    </lineage>
</organism>
<evidence type="ECO:0000313" key="2">
    <source>
        <dbReference type="Proteomes" id="UP001550628"/>
    </source>
</evidence>
<dbReference type="Proteomes" id="UP001550628">
    <property type="component" value="Unassembled WGS sequence"/>
</dbReference>